<dbReference type="Gene3D" id="1.20.1290.10">
    <property type="entry name" value="AhpD-like"/>
    <property type="match status" value="1"/>
</dbReference>
<dbReference type="EMBL" id="JAERRJ010000001">
    <property type="protein sequence ID" value="MBL1073571.1"/>
    <property type="molecule type" value="Genomic_DNA"/>
</dbReference>
<dbReference type="InterPro" id="IPR029032">
    <property type="entry name" value="AhpD-like"/>
</dbReference>
<evidence type="ECO:0000313" key="3">
    <source>
        <dbReference type="Proteomes" id="UP000602198"/>
    </source>
</evidence>
<keyword evidence="3" id="KW-1185">Reference proteome</keyword>
<dbReference type="PANTHER" id="PTHR33570:SF2">
    <property type="entry name" value="CARBOXYMUCONOLACTONE DECARBOXYLASE-LIKE DOMAIN-CONTAINING PROTEIN"/>
    <property type="match status" value="1"/>
</dbReference>
<evidence type="ECO:0000313" key="2">
    <source>
        <dbReference type="EMBL" id="MBL1073571.1"/>
    </source>
</evidence>
<organism evidence="2 3">
    <name type="scientific">Nocardia acididurans</name>
    <dbReference type="NCBI Taxonomy" id="2802282"/>
    <lineage>
        <taxon>Bacteria</taxon>
        <taxon>Bacillati</taxon>
        <taxon>Actinomycetota</taxon>
        <taxon>Actinomycetes</taxon>
        <taxon>Mycobacteriales</taxon>
        <taxon>Nocardiaceae</taxon>
        <taxon>Nocardia</taxon>
    </lineage>
</organism>
<dbReference type="InterPro" id="IPR052512">
    <property type="entry name" value="4CMD/NDH-1_regulator"/>
</dbReference>
<dbReference type="Proteomes" id="UP000602198">
    <property type="component" value="Unassembled WGS sequence"/>
</dbReference>
<dbReference type="InterPro" id="IPR003779">
    <property type="entry name" value="CMD-like"/>
</dbReference>
<reference evidence="2 3" key="1">
    <citation type="submission" date="2021-01" db="EMBL/GenBank/DDBJ databases">
        <title>WGS of actinomycetes isolated from Thailand.</title>
        <authorList>
            <person name="Thawai C."/>
        </authorList>
    </citation>
    <scope>NUCLEOTIDE SEQUENCE [LARGE SCALE GENOMIC DNA]</scope>
    <source>
        <strain evidence="2 3">LPG 2</strain>
    </source>
</reference>
<dbReference type="Pfam" id="PF02627">
    <property type="entry name" value="CMD"/>
    <property type="match status" value="1"/>
</dbReference>
<comment type="caution">
    <text evidence="2">The sequence shown here is derived from an EMBL/GenBank/DDBJ whole genome shotgun (WGS) entry which is preliminary data.</text>
</comment>
<gene>
    <name evidence="2" type="ORF">JK358_04120</name>
</gene>
<name>A0ABS1LZ89_9NOCA</name>
<evidence type="ECO:0000259" key="1">
    <source>
        <dbReference type="Pfam" id="PF02627"/>
    </source>
</evidence>
<dbReference type="PANTHER" id="PTHR33570">
    <property type="entry name" value="4-CARBOXYMUCONOLACTONE DECARBOXYLASE FAMILY PROTEIN"/>
    <property type="match status" value="1"/>
</dbReference>
<proteinExistence type="predicted"/>
<protein>
    <submittedName>
        <fullName evidence="2">Carboxymuconolactone decarboxylase family protein</fullName>
    </submittedName>
</protein>
<accession>A0ABS1LZ89</accession>
<sequence>MTDERRQRGLQKMTEVYGWEFQDGPGEHFAVTADHLFADIWSRPGLSIRDRRLLLLGALTAQGLFDIAEIQIGAALHNEELDEEQLREIALFLCHYAGWPAGTTLDGRIGKVLSQRKKKTQ</sequence>
<dbReference type="SUPFAM" id="SSF69118">
    <property type="entry name" value="AhpD-like"/>
    <property type="match status" value="1"/>
</dbReference>
<dbReference type="RefSeq" id="WP_201943607.1">
    <property type="nucleotide sequence ID" value="NZ_JAERRJ010000001.1"/>
</dbReference>
<feature type="domain" description="Carboxymuconolactone decarboxylase-like" evidence="1">
    <location>
        <begin position="28"/>
        <end position="101"/>
    </location>
</feature>